<sequence length="180" mass="20245">MICRDEHVKDYGYPDAVLTVGKVVKKTVKTQQTRNTITRQSYQTFNLDNEPIQTIDRTQNIVVPRNQSASRIPVLETRTRTIAYECRPEEALCGPDDVVPGDFVSSNTVTQGNKTIESVTYKTEKEGIVSTHTEHKVIIHSEDGIDHDAELSKALIEATSMDPDKTVEIEKIEISQKTQN</sequence>
<proteinExistence type="predicted"/>
<dbReference type="WBParaSite" id="RSKR_0000957600.1">
    <property type="protein sequence ID" value="RSKR_0000957600.1"/>
    <property type="gene ID" value="RSKR_0000957600"/>
</dbReference>
<protein>
    <submittedName>
        <fullName evidence="2">4_1_CTD domain-containing protein</fullName>
    </submittedName>
</protein>
<organism evidence="1 2">
    <name type="scientific">Rhabditophanes sp. KR3021</name>
    <dbReference type="NCBI Taxonomy" id="114890"/>
    <lineage>
        <taxon>Eukaryota</taxon>
        <taxon>Metazoa</taxon>
        <taxon>Ecdysozoa</taxon>
        <taxon>Nematoda</taxon>
        <taxon>Chromadorea</taxon>
        <taxon>Rhabditida</taxon>
        <taxon>Tylenchina</taxon>
        <taxon>Panagrolaimomorpha</taxon>
        <taxon>Strongyloidoidea</taxon>
        <taxon>Alloionematidae</taxon>
        <taxon>Rhabditophanes</taxon>
    </lineage>
</organism>
<dbReference type="Proteomes" id="UP000095286">
    <property type="component" value="Unplaced"/>
</dbReference>
<evidence type="ECO:0000313" key="1">
    <source>
        <dbReference type="Proteomes" id="UP000095286"/>
    </source>
</evidence>
<name>A0AC35U9H4_9BILA</name>
<accession>A0AC35U9H4</accession>
<evidence type="ECO:0000313" key="2">
    <source>
        <dbReference type="WBParaSite" id="RSKR_0000957600.1"/>
    </source>
</evidence>
<reference evidence="2" key="1">
    <citation type="submission" date="2016-11" db="UniProtKB">
        <authorList>
            <consortium name="WormBaseParasite"/>
        </authorList>
    </citation>
    <scope>IDENTIFICATION</scope>
    <source>
        <strain evidence="2">KR3021</strain>
    </source>
</reference>